<accession>A0A378JP55</accession>
<dbReference type="PANTHER" id="PTHR43290">
    <property type="entry name" value="MEVALONATE KINASE"/>
    <property type="match status" value="1"/>
</dbReference>
<evidence type="ECO:0000256" key="6">
    <source>
        <dbReference type="ARBA" id="ARBA00022840"/>
    </source>
</evidence>
<dbReference type="Gene3D" id="3.30.70.890">
    <property type="entry name" value="GHMP kinase, C-terminal domain"/>
    <property type="match status" value="1"/>
</dbReference>
<dbReference type="SUPFAM" id="SSF55060">
    <property type="entry name" value="GHMP Kinase, C-terminal domain"/>
    <property type="match status" value="1"/>
</dbReference>
<dbReference type="InterPro" id="IPR006204">
    <property type="entry name" value="GHMP_kinase_N_dom"/>
</dbReference>
<evidence type="ECO:0000256" key="1">
    <source>
        <dbReference type="ARBA" id="ARBA00022490"/>
    </source>
</evidence>
<protein>
    <submittedName>
        <fullName evidence="11">Mevalonate kinase</fullName>
    </submittedName>
</protein>
<keyword evidence="5 11" id="KW-0418">Kinase</keyword>
<evidence type="ECO:0000313" key="11">
    <source>
        <dbReference type="EMBL" id="STX55544.1"/>
    </source>
</evidence>
<organism evidence="11 12">
    <name type="scientific">Legionella beliardensis</name>
    <dbReference type="NCBI Taxonomy" id="91822"/>
    <lineage>
        <taxon>Bacteria</taxon>
        <taxon>Pseudomonadati</taxon>
        <taxon>Pseudomonadota</taxon>
        <taxon>Gammaproteobacteria</taxon>
        <taxon>Legionellales</taxon>
        <taxon>Legionellaceae</taxon>
        <taxon>Legionella</taxon>
    </lineage>
</organism>
<dbReference type="PANTHER" id="PTHR43290:SF2">
    <property type="entry name" value="MEVALONATE KINASE"/>
    <property type="match status" value="1"/>
</dbReference>
<evidence type="ECO:0000256" key="3">
    <source>
        <dbReference type="ARBA" id="ARBA00022679"/>
    </source>
</evidence>
<keyword evidence="6" id="KW-0067">ATP-binding</keyword>
<dbReference type="GO" id="GO:0005829">
    <property type="term" value="C:cytosol"/>
    <property type="evidence" value="ECO:0007669"/>
    <property type="project" value="TreeGrafter"/>
</dbReference>
<dbReference type="PRINTS" id="PR00959">
    <property type="entry name" value="MEVGALKINASE"/>
</dbReference>
<dbReference type="SUPFAM" id="SSF54211">
    <property type="entry name" value="Ribosomal protein S5 domain 2-like"/>
    <property type="match status" value="1"/>
</dbReference>
<dbReference type="Pfam" id="PF00288">
    <property type="entry name" value="GHMP_kinases_N"/>
    <property type="match status" value="1"/>
</dbReference>
<reference evidence="11 12" key="1">
    <citation type="submission" date="2018-06" db="EMBL/GenBank/DDBJ databases">
        <authorList>
            <consortium name="Pathogen Informatics"/>
            <person name="Doyle S."/>
        </authorList>
    </citation>
    <scope>NUCLEOTIDE SEQUENCE [LARGE SCALE GENOMIC DNA]</scope>
    <source>
        <strain evidence="11 12">NCTC13315</strain>
    </source>
</reference>
<proteinExistence type="predicted"/>
<evidence type="ECO:0000256" key="9">
    <source>
        <dbReference type="ARBA" id="ARBA00029438"/>
    </source>
</evidence>
<comment type="pathway">
    <text evidence="9">Isoprenoid biosynthesis; isopentenyl diphosphate biosynthesis via mevalonate pathway; isopentenyl diphosphate from (R)-mevalonate: step 1/3.</text>
</comment>
<dbReference type="GO" id="GO:0019287">
    <property type="term" value="P:isopentenyl diphosphate biosynthetic process, mevalonate pathway"/>
    <property type="evidence" value="ECO:0007669"/>
    <property type="project" value="UniProtKB-UniPathway"/>
</dbReference>
<evidence type="ECO:0000256" key="2">
    <source>
        <dbReference type="ARBA" id="ARBA00022516"/>
    </source>
</evidence>
<dbReference type="GO" id="GO:0005524">
    <property type="term" value="F:ATP binding"/>
    <property type="evidence" value="ECO:0007669"/>
    <property type="project" value="UniProtKB-KW"/>
</dbReference>
<keyword evidence="4" id="KW-0547">Nucleotide-binding</keyword>
<name>A0A378JP55_9GAMM</name>
<dbReference type="InterPro" id="IPR020568">
    <property type="entry name" value="Ribosomal_Su5_D2-typ_SF"/>
</dbReference>
<keyword evidence="12" id="KW-1185">Reference proteome</keyword>
<keyword evidence="8" id="KW-0443">Lipid metabolism</keyword>
<dbReference type="AlphaFoldDB" id="A0A378JP55"/>
<evidence type="ECO:0000256" key="8">
    <source>
        <dbReference type="ARBA" id="ARBA00023098"/>
    </source>
</evidence>
<dbReference type="UniPathway" id="UPA00057">
    <property type="reaction ID" value="UER00098"/>
</dbReference>
<keyword evidence="1" id="KW-0963">Cytoplasm</keyword>
<evidence type="ECO:0000259" key="10">
    <source>
        <dbReference type="Pfam" id="PF00288"/>
    </source>
</evidence>
<keyword evidence="7" id="KW-0460">Magnesium</keyword>
<dbReference type="GO" id="GO:0004496">
    <property type="term" value="F:mevalonate kinase activity"/>
    <property type="evidence" value="ECO:0007669"/>
    <property type="project" value="InterPro"/>
</dbReference>
<evidence type="ECO:0000256" key="4">
    <source>
        <dbReference type="ARBA" id="ARBA00022741"/>
    </source>
</evidence>
<gene>
    <name evidence="11" type="ORF">NCTC13315_02915</name>
</gene>
<dbReference type="EMBL" id="UGNV01000003">
    <property type="protein sequence ID" value="STX55544.1"/>
    <property type="molecule type" value="Genomic_DNA"/>
</dbReference>
<evidence type="ECO:0000256" key="7">
    <source>
        <dbReference type="ARBA" id="ARBA00022842"/>
    </source>
</evidence>
<dbReference type="Gene3D" id="3.30.230.10">
    <property type="match status" value="1"/>
</dbReference>
<sequence length="298" mass="33435">MVFEVKVPAKCILAGEHLILERGYAIVAPFNHYQLILSYEASKIKTMHTISAEGNNSYGIILWPLIVRAYELLHKDPSTIKGFFNIKSTIPPCCGLGFSAALCVAITKWIIYQSLLPRSELFQFAVQLEDLFHKPSSGVDIAGVTARNIIRYSSNHELNEITTWQPLFYISSSNETRITSSCVKKVQQLKNENPIKAEVIYEKMWQAVSLINTALEKKNDISLHVLAQGLTTANECYYEWDLISPQLHNHIQKLKQFALACKVVGAGIGGCVLSLWKKPPPANFPIKLIPLTIHTEKV</sequence>
<keyword evidence="3" id="KW-0808">Transferase</keyword>
<feature type="domain" description="GHMP kinase N-terminal" evidence="10">
    <location>
        <begin position="65"/>
        <end position="142"/>
    </location>
</feature>
<dbReference type="OrthoDB" id="9764892at2"/>
<evidence type="ECO:0000313" key="12">
    <source>
        <dbReference type="Proteomes" id="UP000254968"/>
    </source>
</evidence>
<dbReference type="InterPro" id="IPR036554">
    <property type="entry name" value="GHMP_kinase_C_sf"/>
</dbReference>
<dbReference type="InterPro" id="IPR014721">
    <property type="entry name" value="Ribsml_uS5_D2-typ_fold_subgr"/>
</dbReference>
<dbReference type="InterPro" id="IPR006205">
    <property type="entry name" value="Mev_gal_kin"/>
</dbReference>
<evidence type="ECO:0000256" key="5">
    <source>
        <dbReference type="ARBA" id="ARBA00022777"/>
    </source>
</evidence>
<keyword evidence="2" id="KW-0444">Lipid biosynthesis</keyword>
<dbReference type="Proteomes" id="UP000254968">
    <property type="component" value="Unassembled WGS sequence"/>
</dbReference>